<evidence type="ECO:0000313" key="3">
    <source>
        <dbReference type="Proteomes" id="UP000053144"/>
    </source>
</evidence>
<dbReference type="AlphaFoldDB" id="A0A0L9U4U4"/>
<gene>
    <name evidence="2" type="ORF">LR48_Vigan03g122500</name>
</gene>
<sequence length="73" mass="8438">MNPKPLLTHQEASRHGCHLLHEALLTQQQHFVTQPLQPQNEAPPKNVYADEVRRRETTSMNETLPIRRMSVSV</sequence>
<proteinExistence type="predicted"/>
<dbReference type="Proteomes" id="UP000053144">
    <property type="component" value="Chromosome 3"/>
</dbReference>
<dbReference type="Gramene" id="KOM37843">
    <property type="protein sequence ID" value="KOM37843"/>
    <property type="gene ID" value="LR48_Vigan03g122500"/>
</dbReference>
<protein>
    <submittedName>
        <fullName evidence="2">Uncharacterized protein</fullName>
    </submittedName>
</protein>
<name>A0A0L9U4U4_PHAAN</name>
<dbReference type="EMBL" id="CM003373">
    <property type="protein sequence ID" value="KOM37843.1"/>
    <property type="molecule type" value="Genomic_DNA"/>
</dbReference>
<organism evidence="2 3">
    <name type="scientific">Phaseolus angularis</name>
    <name type="common">Azuki bean</name>
    <name type="synonym">Vigna angularis</name>
    <dbReference type="NCBI Taxonomy" id="3914"/>
    <lineage>
        <taxon>Eukaryota</taxon>
        <taxon>Viridiplantae</taxon>
        <taxon>Streptophyta</taxon>
        <taxon>Embryophyta</taxon>
        <taxon>Tracheophyta</taxon>
        <taxon>Spermatophyta</taxon>
        <taxon>Magnoliopsida</taxon>
        <taxon>eudicotyledons</taxon>
        <taxon>Gunneridae</taxon>
        <taxon>Pentapetalae</taxon>
        <taxon>rosids</taxon>
        <taxon>fabids</taxon>
        <taxon>Fabales</taxon>
        <taxon>Fabaceae</taxon>
        <taxon>Papilionoideae</taxon>
        <taxon>50 kb inversion clade</taxon>
        <taxon>NPAAA clade</taxon>
        <taxon>indigoferoid/millettioid clade</taxon>
        <taxon>Phaseoleae</taxon>
        <taxon>Vigna</taxon>
    </lineage>
</organism>
<evidence type="ECO:0000256" key="1">
    <source>
        <dbReference type="SAM" id="MobiDB-lite"/>
    </source>
</evidence>
<reference evidence="3" key="1">
    <citation type="journal article" date="2015" name="Proc. Natl. Acad. Sci. U.S.A.">
        <title>Genome sequencing of adzuki bean (Vigna angularis) provides insight into high starch and low fat accumulation and domestication.</title>
        <authorList>
            <person name="Yang K."/>
            <person name="Tian Z."/>
            <person name="Chen C."/>
            <person name="Luo L."/>
            <person name="Zhao B."/>
            <person name="Wang Z."/>
            <person name="Yu L."/>
            <person name="Li Y."/>
            <person name="Sun Y."/>
            <person name="Li W."/>
            <person name="Chen Y."/>
            <person name="Li Y."/>
            <person name="Zhang Y."/>
            <person name="Ai D."/>
            <person name="Zhao J."/>
            <person name="Shang C."/>
            <person name="Ma Y."/>
            <person name="Wu B."/>
            <person name="Wang M."/>
            <person name="Gao L."/>
            <person name="Sun D."/>
            <person name="Zhang P."/>
            <person name="Guo F."/>
            <person name="Wang W."/>
            <person name="Li Y."/>
            <person name="Wang J."/>
            <person name="Varshney R.K."/>
            <person name="Wang J."/>
            <person name="Ling H.Q."/>
            <person name="Wan P."/>
        </authorList>
    </citation>
    <scope>NUCLEOTIDE SEQUENCE</scope>
    <source>
        <strain evidence="3">cv. Jingnong 6</strain>
    </source>
</reference>
<accession>A0A0L9U4U4</accession>
<evidence type="ECO:0000313" key="2">
    <source>
        <dbReference type="EMBL" id="KOM37843.1"/>
    </source>
</evidence>
<feature type="region of interest" description="Disordered" evidence="1">
    <location>
        <begin position="54"/>
        <end position="73"/>
    </location>
</feature>